<dbReference type="EMBL" id="CM007893">
    <property type="protein sequence ID" value="OTG28154.1"/>
    <property type="molecule type" value="Genomic_DNA"/>
</dbReference>
<dbReference type="AlphaFoldDB" id="A0A251UYF6"/>
<feature type="transmembrane region" description="Helical" evidence="5">
    <location>
        <begin position="66"/>
        <end position="88"/>
    </location>
</feature>
<dbReference type="PANTHER" id="PTHR10783">
    <property type="entry name" value="XENOTROPIC AND POLYTROPIC RETROVIRUS RECEPTOR 1-RELATED"/>
    <property type="match status" value="1"/>
</dbReference>
<feature type="transmembrane region" description="Helical" evidence="5">
    <location>
        <begin position="108"/>
        <end position="127"/>
    </location>
</feature>
<dbReference type="PROSITE" id="PS51257">
    <property type="entry name" value="PROKAR_LIPOPROTEIN"/>
    <property type="match status" value="1"/>
</dbReference>
<keyword evidence="3 5" id="KW-1133">Transmembrane helix</keyword>
<dbReference type="Proteomes" id="UP000215914">
    <property type="component" value="Chromosome 4"/>
</dbReference>
<gene>
    <name evidence="8" type="ORF">HannXRQ_Chr04g0107991</name>
    <name evidence="7" type="ORF">HanXRQr2_Chr04g0168461</name>
</gene>
<feature type="domain" description="EXS" evidence="6">
    <location>
        <begin position="63"/>
        <end position="155"/>
    </location>
</feature>
<dbReference type="Gramene" id="mRNA:HanXRQr2_Chr04g0168461">
    <property type="protein sequence ID" value="CDS:HanXRQr2_Chr04g0168461.1"/>
    <property type="gene ID" value="HanXRQr2_Chr04g0168461"/>
</dbReference>
<keyword evidence="4 5" id="KW-0472">Membrane</keyword>
<evidence type="ECO:0000256" key="2">
    <source>
        <dbReference type="ARBA" id="ARBA00022692"/>
    </source>
</evidence>
<dbReference type="InterPro" id="IPR004342">
    <property type="entry name" value="EXS_C"/>
</dbReference>
<dbReference type="GO" id="GO:0016020">
    <property type="term" value="C:membrane"/>
    <property type="evidence" value="ECO:0007669"/>
    <property type="project" value="UniProtKB-SubCell"/>
</dbReference>
<comment type="subcellular location">
    <subcellularLocation>
        <location evidence="1">Membrane</location>
        <topology evidence="1">Multi-pass membrane protein</topology>
    </subcellularLocation>
</comment>
<evidence type="ECO:0000259" key="6">
    <source>
        <dbReference type="Pfam" id="PF03124"/>
    </source>
</evidence>
<keyword evidence="2 5" id="KW-0812">Transmembrane</keyword>
<dbReference type="PANTHER" id="PTHR10783:SF112">
    <property type="entry name" value="EXS-RELATED"/>
    <property type="match status" value="1"/>
</dbReference>
<evidence type="ECO:0000256" key="5">
    <source>
        <dbReference type="SAM" id="Phobius"/>
    </source>
</evidence>
<evidence type="ECO:0000256" key="4">
    <source>
        <dbReference type="ARBA" id="ARBA00023136"/>
    </source>
</evidence>
<sequence>MINAGHKDLLLACIVQVQLSLMYFSVSGCFFGLSLALTVAIIVSVRARDLLKSQGRTQYMNTIFPLYSMFGFLVLHILMYGGNVYFWARYRVNYSFIFGFKPSTELGFKEVLLLGFGLSVLTLAAVLSNLQMELDPQTKSYQTFTELLPLALVIIRSSSLPLYYYI</sequence>
<feature type="transmembrane region" description="Helical" evidence="5">
    <location>
        <begin position="147"/>
        <end position="165"/>
    </location>
</feature>
<dbReference type="InParanoid" id="A0A251UYF6"/>
<organism evidence="8 9">
    <name type="scientific">Helianthus annuus</name>
    <name type="common">Common sunflower</name>
    <dbReference type="NCBI Taxonomy" id="4232"/>
    <lineage>
        <taxon>Eukaryota</taxon>
        <taxon>Viridiplantae</taxon>
        <taxon>Streptophyta</taxon>
        <taxon>Embryophyta</taxon>
        <taxon>Tracheophyta</taxon>
        <taxon>Spermatophyta</taxon>
        <taxon>Magnoliopsida</taxon>
        <taxon>eudicotyledons</taxon>
        <taxon>Gunneridae</taxon>
        <taxon>Pentapetalae</taxon>
        <taxon>asterids</taxon>
        <taxon>campanulids</taxon>
        <taxon>Asterales</taxon>
        <taxon>Asteraceae</taxon>
        <taxon>Asteroideae</taxon>
        <taxon>Heliantheae alliance</taxon>
        <taxon>Heliantheae</taxon>
        <taxon>Helianthus</taxon>
    </lineage>
</organism>
<evidence type="ECO:0000313" key="9">
    <source>
        <dbReference type="Proteomes" id="UP000215914"/>
    </source>
</evidence>
<reference evidence="7" key="3">
    <citation type="submission" date="2020-06" db="EMBL/GenBank/DDBJ databases">
        <title>Helianthus annuus Genome sequencing and assembly Release 2.</title>
        <authorList>
            <person name="Gouzy J."/>
            <person name="Langlade N."/>
            <person name="Munos S."/>
        </authorList>
    </citation>
    <scope>NUCLEOTIDE SEQUENCE</scope>
    <source>
        <tissue evidence="7">Leaves</tissue>
    </source>
</reference>
<evidence type="ECO:0000313" key="7">
    <source>
        <dbReference type="EMBL" id="KAF5810360.1"/>
    </source>
</evidence>
<evidence type="ECO:0000256" key="3">
    <source>
        <dbReference type="ARBA" id="ARBA00022989"/>
    </source>
</evidence>
<reference evidence="8" key="2">
    <citation type="submission" date="2017-02" db="EMBL/GenBank/DDBJ databases">
        <title>Sunflower complete genome.</title>
        <authorList>
            <person name="Langlade N."/>
            <person name="Munos S."/>
        </authorList>
    </citation>
    <scope>NUCLEOTIDE SEQUENCE [LARGE SCALE GENOMIC DNA]</scope>
    <source>
        <tissue evidence="8">Leaves</tissue>
    </source>
</reference>
<protein>
    <submittedName>
        <fullName evidence="8">Putative EXS</fullName>
    </submittedName>
</protein>
<dbReference type="EMBL" id="MNCJ02000319">
    <property type="protein sequence ID" value="KAF5810360.1"/>
    <property type="molecule type" value="Genomic_DNA"/>
</dbReference>
<evidence type="ECO:0000256" key="1">
    <source>
        <dbReference type="ARBA" id="ARBA00004141"/>
    </source>
</evidence>
<dbReference type="Pfam" id="PF03124">
    <property type="entry name" value="EXS"/>
    <property type="match status" value="1"/>
</dbReference>
<feature type="transmembrane region" description="Helical" evidence="5">
    <location>
        <begin position="20"/>
        <end position="45"/>
    </location>
</feature>
<evidence type="ECO:0000313" key="8">
    <source>
        <dbReference type="EMBL" id="OTG28154.1"/>
    </source>
</evidence>
<name>A0A251UYF6_HELAN</name>
<reference evidence="7 9" key="1">
    <citation type="journal article" date="2017" name="Nature">
        <title>The sunflower genome provides insights into oil metabolism, flowering and Asterid evolution.</title>
        <authorList>
            <person name="Badouin H."/>
            <person name="Gouzy J."/>
            <person name="Grassa C.J."/>
            <person name="Murat F."/>
            <person name="Staton S.E."/>
            <person name="Cottret L."/>
            <person name="Lelandais-Briere C."/>
            <person name="Owens G.L."/>
            <person name="Carrere S."/>
            <person name="Mayjonade B."/>
            <person name="Legrand L."/>
            <person name="Gill N."/>
            <person name="Kane N.C."/>
            <person name="Bowers J.E."/>
            <person name="Hubner S."/>
            <person name="Bellec A."/>
            <person name="Berard A."/>
            <person name="Berges H."/>
            <person name="Blanchet N."/>
            <person name="Boniface M.C."/>
            <person name="Brunel D."/>
            <person name="Catrice O."/>
            <person name="Chaidir N."/>
            <person name="Claudel C."/>
            <person name="Donnadieu C."/>
            <person name="Faraut T."/>
            <person name="Fievet G."/>
            <person name="Helmstetter N."/>
            <person name="King M."/>
            <person name="Knapp S.J."/>
            <person name="Lai Z."/>
            <person name="Le Paslier M.C."/>
            <person name="Lippi Y."/>
            <person name="Lorenzon L."/>
            <person name="Mandel J.R."/>
            <person name="Marage G."/>
            <person name="Marchand G."/>
            <person name="Marquand E."/>
            <person name="Bret-Mestries E."/>
            <person name="Morien E."/>
            <person name="Nambeesan S."/>
            <person name="Nguyen T."/>
            <person name="Pegot-Espagnet P."/>
            <person name="Pouilly N."/>
            <person name="Raftis F."/>
            <person name="Sallet E."/>
            <person name="Schiex T."/>
            <person name="Thomas J."/>
            <person name="Vandecasteele C."/>
            <person name="Vares D."/>
            <person name="Vear F."/>
            <person name="Vautrin S."/>
            <person name="Crespi M."/>
            <person name="Mangin B."/>
            <person name="Burke J.M."/>
            <person name="Salse J."/>
            <person name="Munos S."/>
            <person name="Vincourt P."/>
            <person name="Rieseberg L.H."/>
            <person name="Langlade N.B."/>
        </authorList>
    </citation>
    <scope>NUCLEOTIDE SEQUENCE [LARGE SCALE GENOMIC DNA]</scope>
    <source>
        <strain evidence="9">cv. SF193</strain>
        <tissue evidence="7">Leaves</tissue>
    </source>
</reference>
<accession>A0A251UYF6</accession>
<proteinExistence type="predicted"/>
<keyword evidence="9" id="KW-1185">Reference proteome</keyword>